<proteinExistence type="predicted"/>
<name>A0A380HHF9_STASA</name>
<dbReference type="AlphaFoldDB" id="A0A380HHF9"/>
<sequence>MQQNLNSYADEEKNRVDINKRFRPTQYSLEEAEEKFPEWYERVIVQGDKRAKRWDIKRDFYDWWLRQSYKVKGGHRYFYLMCMAIYAVKCNISKNEVREDMYKIFDELKEIEHSNPLEEDDIKSALETYDRQYYNFTIDDIVKLTDIPIEKNKRNYRKQEIHLKGARAIQEINDPEGNWRNQEGRPSKESLVREYLEENPDHTPTEIAKNLKISRTTVYKYI</sequence>
<dbReference type="RefSeq" id="WP_115340374.1">
    <property type="nucleotide sequence ID" value="NZ_UHED01000001.1"/>
</dbReference>
<gene>
    <name evidence="1" type="ORF">NCTC7688_00038</name>
</gene>
<dbReference type="Proteomes" id="UP000254707">
    <property type="component" value="Unassembled WGS sequence"/>
</dbReference>
<evidence type="ECO:0000313" key="2">
    <source>
        <dbReference type="Proteomes" id="UP000254707"/>
    </source>
</evidence>
<evidence type="ECO:0000313" key="1">
    <source>
        <dbReference type="EMBL" id="SUM81554.1"/>
    </source>
</evidence>
<accession>A0A380HHF9</accession>
<organism evidence="1 2">
    <name type="scientific">Staphylococcus saprophyticus</name>
    <dbReference type="NCBI Taxonomy" id="29385"/>
    <lineage>
        <taxon>Bacteria</taxon>
        <taxon>Bacillati</taxon>
        <taxon>Bacillota</taxon>
        <taxon>Bacilli</taxon>
        <taxon>Bacillales</taxon>
        <taxon>Staphylococcaceae</taxon>
        <taxon>Staphylococcus</taxon>
    </lineage>
</organism>
<protein>
    <submittedName>
        <fullName evidence="1">Uncharacterized protein</fullName>
    </submittedName>
</protein>
<dbReference type="EMBL" id="UHED01000001">
    <property type="protein sequence ID" value="SUM81554.1"/>
    <property type="molecule type" value="Genomic_DNA"/>
</dbReference>
<reference evidence="1 2" key="1">
    <citation type="submission" date="2018-06" db="EMBL/GenBank/DDBJ databases">
        <authorList>
            <consortium name="Pathogen Informatics"/>
            <person name="Doyle S."/>
        </authorList>
    </citation>
    <scope>NUCLEOTIDE SEQUENCE [LARGE SCALE GENOMIC DNA]</scope>
    <source>
        <strain evidence="1 2">NCTC7688</strain>
    </source>
</reference>